<keyword evidence="5" id="KW-0694">RNA-binding</keyword>
<evidence type="ECO:0000256" key="1">
    <source>
        <dbReference type="ARBA" id="ARBA00004123"/>
    </source>
</evidence>
<reference evidence="10" key="1">
    <citation type="submission" date="2025-08" db="UniProtKB">
        <authorList>
            <consortium name="RefSeq"/>
        </authorList>
    </citation>
    <scope>IDENTIFICATION</scope>
</reference>
<evidence type="ECO:0000313" key="10">
    <source>
        <dbReference type="RefSeq" id="XP_008067822.1"/>
    </source>
</evidence>
<keyword evidence="6" id="KW-0539">Nucleus</keyword>
<evidence type="ECO:0000256" key="7">
    <source>
        <dbReference type="SAM" id="MobiDB-lite"/>
    </source>
</evidence>
<dbReference type="PANTHER" id="PTHR21551:SF3">
    <property type="entry name" value="PROTEIN PAT1 HOMOLOG 2"/>
    <property type="match status" value="1"/>
</dbReference>
<dbReference type="GO" id="GO:0000932">
    <property type="term" value="C:P-body"/>
    <property type="evidence" value="ECO:0007669"/>
    <property type="project" value="TreeGrafter"/>
</dbReference>
<evidence type="ECO:0000256" key="3">
    <source>
        <dbReference type="ARBA" id="ARBA00009138"/>
    </source>
</evidence>
<evidence type="ECO:0000256" key="2">
    <source>
        <dbReference type="ARBA" id="ARBA00004496"/>
    </source>
</evidence>
<organism evidence="9 10">
    <name type="scientific">Carlito syrichta</name>
    <name type="common">Philippine tarsier</name>
    <name type="synonym">Tarsius syrichta</name>
    <dbReference type="NCBI Taxonomy" id="1868482"/>
    <lineage>
        <taxon>Eukaryota</taxon>
        <taxon>Metazoa</taxon>
        <taxon>Chordata</taxon>
        <taxon>Craniata</taxon>
        <taxon>Vertebrata</taxon>
        <taxon>Euteleostomi</taxon>
        <taxon>Mammalia</taxon>
        <taxon>Eutheria</taxon>
        <taxon>Euarchontoglires</taxon>
        <taxon>Primates</taxon>
        <taxon>Haplorrhini</taxon>
        <taxon>Tarsiiformes</taxon>
        <taxon>Tarsiidae</taxon>
        <taxon>Carlito</taxon>
    </lineage>
</organism>
<name>A0A1U7UR68_CARSF</name>
<keyword evidence="9" id="KW-1185">Reference proteome</keyword>
<dbReference type="Pfam" id="PF09770">
    <property type="entry name" value="PAT1"/>
    <property type="match status" value="1"/>
</dbReference>
<evidence type="ECO:0000256" key="6">
    <source>
        <dbReference type="ARBA" id="ARBA00023242"/>
    </source>
</evidence>
<feature type="region of interest" description="Disordered" evidence="7">
    <location>
        <begin position="115"/>
        <end position="191"/>
    </location>
</feature>
<comment type="similarity">
    <text evidence="3">Belongs to the PAT1 family.</text>
</comment>
<dbReference type="GO" id="GO:0000290">
    <property type="term" value="P:deadenylation-dependent decapping of nuclear-transcribed mRNA"/>
    <property type="evidence" value="ECO:0007669"/>
    <property type="project" value="InterPro"/>
</dbReference>
<dbReference type="GO" id="GO:0005634">
    <property type="term" value="C:nucleus"/>
    <property type="evidence" value="ECO:0007669"/>
    <property type="project" value="UniProtKB-SubCell"/>
</dbReference>
<dbReference type="GO" id="GO:0003723">
    <property type="term" value="F:RNA binding"/>
    <property type="evidence" value="ECO:0007669"/>
    <property type="project" value="UniProtKB-KW"/>
</dbReference>
<dbReference type="PANTHER" id="PTHR21551">
    <property type="entry name" value="TOPOISOMERASE II-ASSOCIATED PROTEIN PAT1"/>
    <property type="match status" value="1"/>
</dbReference>
<dbReference type="KEGG" id="csyr:103272142"/>
<accession>A0A1U7UR68</accession>
<dbReference type="InterPro" id="IPR039900">
    <property type="entry name" value="Pat1-like"/>
</dbReference>
<gene>
    <name evidence="10" type="primary">PATL2</name>
</gene>
<dbReference type="InterPro" id="IPR019167">
    <property type="entry name" value="PAT1_dom"/>
</dbReference>
<evidence type="ECO:0000259" key="8">
    <source>
        <dbReference type="Pfam" id="PF09770"/>
    </source>
</evidence>
<dbReference type="AlphaFoldDB" id="A0A1U7UR68"/>
<feature type="domain" description="mRNA decay factor PAT1" evidence="8">
    <location>
        <begin position="268"/>
        <end position="405"/>
    </location>
</feature>
<feature type="compositionally biased region" description="Acidic residues" evidence="7">
    <location>
        <begin position="30"/>
        <end position="41"/>
    </location>
</feature>
<feature type="compositionally biased region" description="Low complexity" evidence="7">
    <location>
        <begin position="151"/>
        <end position="172"/>
    </location>
</feature>
<dbReference type="GeneID" id="103272142"/>
<dbReference type="Proteomes" id="UP000189704">
    <property type="component" value="Unplaced"/>
</dbReference>
<comment type="subcellular location">
    <subcellularLocation>
        <location evidence="2">Cytoplasm</location>
    </subcellularLocation>
    <subcellularLocation>
        <location evidence="1">Nucleus</location>
    </subcellularLocation>
</comment>
<protein>
    <submittedName>
        <fullName evidence="10">Protein PAT1 homolog 2</fullName>
    </submittedName>
</protein>
<evidence type="ECO:0000256" key="4">
    <source>
        <dbReference type="ARBA" id="ARBA00022490"/>
    </source>
</evidence>
<keyword evidence="4" id="KW-0963">Cytoplasm</keyword>
<evidence type="ECO:0000256" key="5">
    <source>
        <dbReference type="ARBA" id="ARBA00022884"/>
    </source>
</evidence>
<dbReference type="RefSeq" id="XP_008067822.1">
    <property type="nucleotide sequence ID" value="XM_008069631.1"/>
</dbReference>
<dbReference type="CTD" id="197135"/>
<evidence type="ECO:0000313" key="9">
    <source>
        <dbReference type="Proteomes" id="UP000189704"/>
    </source>
</evidence>
<proteinExistence type="inferred from homology"/>
<sequence>MKCLEGPGKTCGPLAPEEELVSISQWEGEKDNEEDEEEGDLDPNLAPDPEEEEEEENYLGDPAVLSAVHNTQKGFHGSTGVKTPGVLGMSHASLHFLRQTLDYLSPIPFRPTFPNTSSPARHFGPRLPSPDPSLSCSLLTSRPPGFSHLTQLHPQHQRILLQQQQQQQQQQHSRTPSPPAKKPWSQKPDPYANLMTQKEKDWVIKVQMVQLQSENPHLDDYYYQEYYQKLEKKQAEEELLGRKNRVESLKLVTPYIQKAEAYESVVRIKGSLGQVAVSTCFSPRRAIDAVPHGTQDQDIGVVSSQRFRVLYRIEKMFLQLLEMEEGQKDRPPQSCFSEQQSDQVEKLFQALKTQEQNNMEEAADGFLQVLSVRKGKALVARLVPFLPQDRAVSLLLVVTHHLPLLIQRDVTDQALQMLFRPLSKYIGCLTFHELLQGLRGLMLRPPGSLEKPVTVVLQNQFGISLLYALLSHGEQLVSLNSCLEKSNSEHTAWTDIVVLIAWKIAQMPTSSLAEPLVFPSNLLPLFCHHVDKQLVQQLKARMEHAWIY</sequence>
<dbReference type="STRING" id="1868482.ENSTSYP00000019849"/>
<dbReference type="GO" id="GO:0033962">
    <property type="term" value="P:P-body assembly"/>
    <property type="evidence" value="ECO:0007669"/>
    <property type="project" value="TreeGrafter"/>
</dbReference>
<feature type="compositionally biased region" description="Acidic residues" evidence="7">
    <location>
        <begin position="48"/>
        <end position="58"/>
    </location>
</feature>
<feature type="region of interest" description="Disordered" evidence="7">
    <location>
        <begin position="1"/>
        <end position="58"/>
    </location>
</feature>
<dbReference type="OrthoDB" id="8251691at2759"/>